<keyword evidence="2" id="KW-1185">Reference proteome</keyword>
<name>A0A934HTQ5_9RHOB</name>
<feature type="non-terminal residue" evidence="1">
    <location>
        <position position="1"/>
    </location>
</feature>
<dbReference type="AlphaFoldDB" id="A0A934HTQ5"/>
<proteinExistence type="predicted"/>
<gene>
    <name evidence="1" type="ORF">JAO82_12335</name>
</gene>
<evidence type="ECO:0000313" key="2">
    <source>
        <dbReference type="Proteomes" id="UP000613255"/>
    </source>
</evidence>
<dbReference type="Proteomes" id="UP000613255">
    <property type="component" value="Unassembled WGS sequence"/>
</dbReference>
<dbReference type="EMBL" id="JAEIJD010000012">
    <property type="protein sequence ID" value="MBI6630666.1"/>
    <property type="molecule type" value="Genomic_DNA"/>
</dbReference>
<reference evidence="1" key="1">
    <citation type="submission" date="2020-12" db="EMBL/GenBank/DDBJ databases">
        <title>Pontibaca salina gen. nov., sp. nov., isolated from marine sediment.</title>
        <authorList>
            <person name="Bo J."/>
            <person name="Wang S."/>
            <person name="Song X."/>
            <person name="Du Z."/>
        </authorList>
    </citation>
    <scope>NUCLEOTIDE SEQUENCE</scope>
    <source>
        <strain evidence="1">S1109L</strain>
    </source>
</reference>
<comment type="caution">
    <text evidence="1">The sequence shown here is derived from an EMBL/GenBank/DDBJ whole genome shotgun (WGS) entry which is preliminary data.</text>
</comment>
<evidence type="ECO:0000313" key="1">
    <source>
        <dbReference type="EMBL" id="MBI6630666.1"/>
    </source>
</evidence>
<protein>
    <submittedName>
        <fullName evidence="1">Uncharacterized protein</fullName>
    </submittedName>
</protein>
<dbReference type="RefSeq" id="WP_198686691.1">
    <property type="nucleotide sequence ID" value="NZ_JAEIJD010000012.1"/>
</dbReference>
<sequence>ISGPETVTTGAAFDVSWSSSIHGRDFITIVPAGAKEGDYGAYIRVGDKAEGRLTAPAEAGLYELRYVLSEGNRTQASAPIEVVGAEVTITGPEIVRAETPVEITWSQTINPNDFVTIVPTGAAEGSYANYIRTRSATSGELKAPSDSGLYEIRYILATGNKTLASAPLEVVDADAPLDDGAGLSVPATAAPGEVITVTWSGMVDSADQRIALARSNQPDFSWISAQAVGDAKTMDLKMPDEAGYFEVRYLDVSGRQVLGRSIVEVK</sequence>
<accession>A0A934HTQ5</accession>
<organism evidence="1 2">
    <name type="scientific">Pontibaca salina</name>
    <dbReference type="NCBI Taxonomy" id="2795731"/>
    <lineage>
        <taxon>Bacteria</taxon>
        <taxon>Pseudomonadati</taxon>
        <taxon>Pseudomonadota</taxon>
        <taxon>Alphaproteobacteria</taxon>
        <taxon>Rhodobacterales</taxon>
        <taxon>Roseobacteraceae</taxon>
        <taxon>Pontibaca</taxon>
    </lineage>
</organism>